<dbReference type="PANTHER" id="PTHR43802:SF1">
    <property type="entry name" value="IP11341P-RELATED"/>
    <property type="match status" value="1"/>
</dbReference>
<comment type="similarity">
    <text evidence="1">Belongs to the enoyl-CoA hydratase/isomerase family.</text>
</comment>
<dbReference type="PANTHER" id="PTHR43802">
    <property type="entry name" value="ENOYL-COA HYDRATASE"/>
    <property type="match status" value="1"/>
</dbReference>
<reference evidence="2 3" key="1">
    <citation type="journal article" date="2019" name="Int. J. Syst. Evol. Microbiol.">
        <title>The Global Catalogue of Microorganisms (GCM) 10K type strain sequencing project: providing services to taxonomists for standard genome sequencing and annotation.</title>
        <authorList>
            <consortium name="The Broad Institute Genomics Platform"/>
            <consortium name="The Broad Institute Genome Sequencing Center for Infectious Disease"/>
            <person name="Wu L."/>
            <person name="Ma J."/>
        </authorList>
    </citation>
    <scope>NUCLEOTIDE SEQUENCE [LARGE SCALE GENOMIC DNA]</scope>
    <source>
        <strain evidence="2 3">JCM 14546</strain>
    </source>
</reference>
<evidence type="ECO:0000313" key="3">
    <source>
        <dbReference type="Proteomes" id="UP001500755"/>
    </source>
</evidence>
<comment type="caution">
    <text evidence="2">The sequence shown here is derived from an EMBL/GenBank/DDBJ whole genome shotgun (WGS) entry which is preliminary data.</text>
</comment>
<accession>A0ABN2T870</accession>
<dbReference type="Proteomes" id="UP001500755">
    <property type="component" value="Unassembled WGS sequence"/>
</dbReference>
<dbReference type="SUPFAM" id="SSF52096">
    <property type="entry name" value="ClpP/crotonase"/>
    <property type="match status" value="1"/>
</dbReference>
<dbReference type="Gene3D" id="3.90.226.10">
    <property type="entry name" value="2-enoyl-CoA Hydratase, Chain A, domain 1"/>
    <property type="match status" value="1"/>
</dbReference>
<organism evidence="2 3">
    <name type="scientific">Brevibacterium samyangense</name>
    <dbReference type="NCBI Taxonomy" id="366888"/>
    <lineage>
        <taxon>Bacteria</taxon>
        <taxon>Bacillati</taxon>
        <taxon>Actinomycetota</taxon>
        <taxon>Actinomycetes</taxon>
        <taxon>Micrococcales</taxon>
        <taxon>Brevibacteriaceae</taxon>
        <taxon>Brevibacterium</taxon>
    </lineage>
</organism>
<proteinExistence type="inferred from homology"/>
<keyword evidence="3" id="KW-1185">Reference proteome</keyword>
<sequence length="266" mass="27906">MTDPHATEAPLLVERHGPALHVTFNRPEARNAMTFEMYAGLAEAVRTLDADPALRVLVLRGAGGRAFIAGTDIAQFRGFTGEDGVAYEARIDEVLGVVENAQKPVLAIIDGHCVGGGLGIAACADVRIAAPNASFSVPIARTLGNTLSASTLARLVGVLGRARVASMLLTARAVKAEEALTSGFLTEVAESAEALDERAAYWTDRLASGAPLTQWSIKENLRRIAARAAGDPVDDSDVVSRVYGSADFAGAVEAFLGKTDMTWTGK</sequence>
<dbReference type="InterPro" id="IPR001753">
    <property type="entry name" value="Enoyl-CoA_hydra/iso"/>
</dbReference>
<gene>
    <name evidence="2" type="ORF">GCM10009755_06820</name>
</gene>
<dbReference type="EMBL" id="BAAANO010000005">
    <property type="protein sequence ID" value="GAA2001136.1"/>
    <property type="molecule type" value="Genomic_DNA"/>
</dbReference>
<dbReference type="NCBIfam" id="NF004796">
    <property type="entry name" value="PRK06144.1"/>
    <property type="match status" value="1"/>
</dbReference>
<dbReference type="Pfam" id="PF00378">
    <property type="entry name" value="ECH_1"/>
    <property type="match status" value="1"/>
</dbReference>
<dbReference type="CDD" id="cd06558">
    <property type="entry name" value="crotonase-like"/>
    <property type="match status" value="1"/>
</dbReference>
<evidence type="ECO:0000256" key="1">
    <source>
        <dbReference type="ARBA" id="ARBA00005254"/>
    </source>
</evidence>
<dbReference type="RefSeq" id="WP_344306976.1">
    <property type="nucleotide sequence ID" value="NZ_BAAANO010000005.1"/>
</dbReference>
<protein>
    <submittedName>
        <fullName evidence="2">Enoyl-CoA hydratase/isomerase family protein</fullName>
    </submittedName>
</protein>
<name>A0ABN2T870_9MICO</name>
<evidence type="ECO:0000313" key="2">
    <source>
        <dbReference type="EMBL" id="GAA2001136.1"/>
    </source>
</evidence>
<dbReference type="InterPro" id="IPR029045">
    <property type="entry name" value="ClpP/crotonase-like_dom_sf"/>
</dbReference>